<proteinExistence type="predicted"/>
<comment type="caution">
    <text evidence="2">The sequence shown here is derived from an EMBL/GenBank/DDBJ whole genome shotgun (WGS) entry which is preliminary data.</text>
</comment>
<name>A0A916XQA2_9HYPH</name>
<accession>A0A916XQA2</accession>
<protein>
    <submittedName>
        <fullName evidence="2">Uncharacterized protein</fullName>
    </submittedName>
</protein>
<dbReference type="EMBL" id="BMGG01000019">
    <property type="protein sequence ID" value="GGC94623.1"/>
    <property type="molecule type" value="Genomic_DNA"/>
</dbReference>
<evidence type="ECO:0000313" key="3">
    <source>
        <dbReference type="Proteomes" id="UP000637002"/>
    </source>
</evidence>
<reference evidence="2" key="1">
    <citation type="journal article" date="2014" name="Int. J. Syst. Evol. Microbiol.">
        <title>Complete genome sequence of Corynebacterium casei LMG S-19264T (=DSM 44701T), isolated from a smear-ripened cheese.</title>
        <authorList>
            <consortium name="US DOE Joint Genome Institute (JGI-PGF)"/>
            <person name="Walter F."/>
            <person name="Albersmeier A."/>
            <person name="Kalinowski J."/>
            <person name="Ruckert C."/>
        </authorList>
    </citation>
    <scope>NUCLEOTIDE SEQUENCE</scope>
    <source>
        <strain evidence="2">CGMCC 1.12919</strain>
    </source>
</reference>
<feature type="region of interest" description="Disordered" evidence="1">
    <location>
        <begin position="1"/>
        <end position="28"/>
    </location>
</feature>
<sequence length="71" mass="7614">MSDMRVRPARQGMGLKHPLAGELPDEGGLWPADQFTFRRIGDGDIKEVADQPVDAPVTTDRPAAAAAKKEG</sequence>
<feature type="region of interest" description="Disordered" evidence="1">
    <location>
        <begin position="51"/>
        <end position="71"/>
    </location>
</feature>
<gene>
    <name evidence="2" type="ORF">GCM10010994_60470</name>
</gene>
<evidence type="ECO:0000256" key="1">
    <source>
        <dbReference type="SAM" id="MobiDB-lite"/>
    </source>
</evidence>
<reference evidence="2" key="2">
    <citation type="submission" date="2020-09" db="EMBL/GenBank/DDBJ databases">
        <authorList>
            <person name="Sun Q."/>
            <person name="Zhou Y."/>
        </authorList>
    </citation>
    <scope>NUCLEOTIDE SEQUENCE</scope>
    <source>
        <strain evidence="2">CGMCC 1.12919</strain>
    </source>
</reference>
<dbReference type="Proteomes" id="UP000637002">
    <property type="component" value="Unassembled WGS sequence"/>
</dbReference>
<dbReference type="AlphaFoldDB" id="A0A916XQA2"/>
<evidence type="ECO:0000313" key="2">
    <source>
        <dbReference type="EMBL" id="GGC94623.1"/>
    </source>
</evidence>
<organism evidence="2 3">
    <name type="scientific">Chelatococcus reniformis</name>
    <dbReference type="NCBI Taxonomy" id="1494448"/>
    <lineage>
        <taxon>Bacteria</taxon>
        <taxon>Pseudomonadati</taxon>
        <taxon>Pseudomonadota</taxon>
        <taxon>Alphaproteobacteria</taxon>
        <taxon>Hyphomicrobiales</taxon>
        <taxon>Chelatococcaceae</taxon>
        <taxon>Chelatococcus</taxon>
    </lineage>
</organism>
<keyword evidence="3" id="KW-1185">Reference proteome</keyword>
<dbReference type="RefSeq" id="WP_188612915.1">
    <property type="nucleotide sequence ID" value="NZ_BMGG01000019.1"/>
</dbReference>